<comment type="function">
    <text evidence="7">Part of the tripartite ATP-independent periplasmic (TRAP) transport system.</text>
</comment>
<keyword evidence="7" id="KW-0813">Transport</keyword>
<dbReference type="InterPro" id="IPR004681">
    <property type="entry name" value="TRAP_DctM"/>
</dbReference>
<evidence type="ECO:0000256" key="5">
    <source>
        <dbReference type="ARBA" id="ARBA00022989"/>
    </source>
</evidence>
<evidence type="ECO:0000256" key="3">
    <source>
        <dbReference type="ARBA" id="ARBA00022519"/>
    </source>
</evidence>
<evidence type="ECO:0000256" key="2">
    <source>
        <dbReference type="ARBA" id="ARBA00022475"/>
    </source>
</evidence>
<keyword evidence="4 7" id="KW-0812">Transmembrane</keyword>
<evidence type="ECO:0000259" key="8">
    <source>
        <dbReference type="Pfam" id="PF06808"/>
    </source>
</evidence>
<comment type="similarity">
    <text evidence="7">Belongs to the TRAP transporter large permease family.</text>
</comment>
<dbReference type="Proteomes" id="UP001596506">
    <property type="component" value="Unassembled WGS sequence"/>
</dbReference>
<dbReference type="PANTHER" id="PTHR33362">
    <property type="entry name" value="SIALIC ACID TRAP TRANSPORTER PERMEASE PROTEIN SIAT-RELATED"/>
    <property type="match status" value="1"/>
</dbReference>
<accession>A0ABW2IZQ8</accession>
<dbReference type="InterPro" id="IPR010656">
    <property type="entry name" value="DctM"/>
</dbReference>
<feature type="transmembrane region" description="Helical" evidence="7">
    <location>
        <begin position="403"/>
        <end position="425"/>
    </location>
</feature>
<gene>
    <name evidence="9" type="ORF">ACFQQA_18665</name>
</gene>
<dbReference type="PIRSF" id="PIRSF006066">
    <property type="entry name" value="HI0050"/>
    <property type="match status" value="1"/>
</dbReference>
<comment type="caution">
    <text evidence="7">Lacks conserved residue(s) required for the propagation of feature annotation.</text>
</comment>
<feature type="transmembrane region" description="Helical" evidence="7">
    <location>
        <begin position="6"/>
        <end position="29"/>
    </location>
</feature>
<feature type="transmembrane region" description="Helical" evidence="7">
    <location>
        <begin position="222"/>
        <end position="240"/>
    </location>
</feature>
<comment type="subcellular location">
    <subcellularLocation>
        <location evidence="1 7">Cell inner membrane</location>
        <topology evidence="1 7">Multi-pass membrane protein</topology>
    </subcellularLocation>
</comment>
<feature type="transmembrane region" description="Helical" evidence="7">
    <location>
        <begin position="90"/>
        <end position="114"/>
    </location>
</feature>
<keyword evidence="10" id="KW-1185">Reference proteome</keyword>
<keyword evidence="6 7" id="KW-0472">Membrane</keyword>
<reference evidence="10" key="1">
    <citation type="journal article" date="2019" name="Int. J. Syst. Evol. Microbiol.">
        <title>The Global Catalogue of Microorganisms (GCM) 10K type strain sequencing project: providing services to taxonomists for standard genome sequencing and annotation.</title>
        <authorList>
            <consortium name="The Broad Institute Genomics Platform"/>
            <consortium name="The Broad Institute Genome Sequencing Center for Infectious Disease"/>
            <person name="Wu L."/>
            <person name="Ma J."/>
        </authorList>
    </citation>
    <scope>NUCLEOTIDE SEQUENCE [LARGE SCALE GENOMIC DNA]</scope>
    <source>
        <strain evidence="10">CCUG 60559</strain>
    </source>
</reference>
<feature type="transmembrane region" description="Helical" evidence="7">
    <location>
        <begin position="152"/>
        <end position="183"/>
    </location>
</feature>
<dbReference type="RefSeq" id="WP_100690157.1">
    <property type="nucleotide sequence ID" value="NZ_JBHTBD010000018.1"/>
</dbReference>
<evidence type="ECO:0000256" key="7">
    <source>
        <dbReference type="RuleBase" id="RU369079"/>
    </source>
</evidence>
<comment type="caution">
    <text evidence="9">The sequence shown here is derived from an EMBL/GenBank/DDBJ whole genome shotgun (WGS) entry which is preliminary data.</text>
</comment>
<keyword evidence="2" id="KW-1003">Cell membrane</keyword>
<evidence type="ECO:0000256" key="6">
    <source>
        <dbReference type="ARBA" id="ARBA00023136"/>
    </source>
</evidence>
<organism evidence="9 10">
    <name type="scientific">Marinobacter aromaticivorans</name>
    <dbReference type="NCBI Taxonomy" id="1494078"/>
    <lineage>
        <taxon>Bacteria</taxon>
        <taxon>Pseudomonadati</taxon>
        <taxon>Pseudomonadota</taxon>
        <taxon>Gammaproteobacteria</taxon>
        <taxon>Pseudomonadales</taxon>
        <taxon>Marinobacteraceae</taxon>
        <taxon>Marinobacter</taxon>
    </lineage>
</organism>
<name>A0ABW2IZQ8_9GAMM</name>
<evidence type="ECO:0000313" key="10">
    <source>
        <dbReference type="Proteomes" id="UP001596506"/>
    </source>
</evidence>
<keyword evidence="3 7" id="KW-0997">Cell inner membrane</keyword>
<dbReference type="EMBL" id="JBHTBD010000018">
    <property type="protein sequence ID" value="MFC7296736.1"/>
    <property type="molecule type" value="Genomic_DNA"/>
</dbReference>
<feature type="transmembrane region" description="Helical" evidence="7">
    <location>
        <begin position="318"/>
        <end position="335"/>
    </location>
</feature>
<keyword evidence="5 7" id="KW-1133">Transmembrane helix</keyword>
<feature type="transmembrane region" description="Helical" evidence="7">
    <location>
        <begin position="276"/>
        <end position="298"/>
    </location>
</feature>
<evidence type="ECO:0000256" key="4">
    <source>
        <dbReference type="ARBA" id="ARBA00022692"/>
    </source>
</evidence>
<feature type="transmembrane region" description="Helical" evidence="7">
    <location>
        <begin position="50"/>
        <end position="70"/>
    </location>
</feature>
<protein>
    <recommendedName>
        <fullName evidence="7">TRAP transporter large permease protein</fullName>
    </recommendedName>
</protein>
<evidence type="ECO:0000313" key="9">
    <source>
        <dbReference type="EMBL" id="MFC7296736.1"/>
    </source>
</evidence>
<comment type="subunit">
    <text evidence="7">The complex comprises the extracytoplasmic solute receptor protein and the two transmembrane proteins.</text>
</comment>
<feature type="domain" description="TRAP C4-dicarboxylate transport system permease DctM subunit" evidence="8">
    <location>
        <begin position="6"/>
        <end position="420"/>
    </location>
</feature>
<dbReference type="PANTHER" id="PTHR33362:SF2">
    <property type="entry name" value="TRAP TRANSPORTER LARGE PERMEASE PROTEIN"/>
    <property type="match status" value="1"/>
</dbReference>
<evidence type="ECO:0000256" key="1">
    <source>
        <dbReference type="ARBA" id="ARBA00004429"/>
    </source>
</evidence>
<proteinExistence type="inferred from homology"/>
<dbReference type="Pfam" id="PF06808">
    <property type="entry name" value="DctM"/>
    <property type="match status" value="1"/>
</dbReference>
<sequence length="429" mass="45132">MTFVPVLLLLLVFGLPIGVAFALIVVMNADAWYMSIEYMASAPFDTLQAYPLLAIPLFLLAGEVMSRGGMVRELIEFSELFVKRLRAPMGHIMIAASAMMGAMTGSSVATVAAMGTAIGPEMKRRGYAPGYIGALNASTGLAGVLLPPSIPLILYGSVVGVSVTQLFMATLVPAFLFILALMLTHTLRARYVLPVGGEKTETTASSDVSSTAGRMAGLMKSAGPALLLPALVLGGIYSGFFTPTEAAAVAAVYAIFLTVARKVLDLGSLNTVFFKAGISAAAIMFVIGLTSLFNKAMILEQVPQAIAALATGFTDDPLVFLLAVNLALLLVGMFLETSAAVLLMGPLLAPAAASFGIDPVHFGIIVVINIEIGLLTPPLATNLYVAAMTNRISFLSMLSDVKWFLLAALVVLLAITYLPDLSLWYRLLS</sequence>
<dbReference type="NCBIfam" id="TIGR00786">
    <property type="entry name" value="dctM"/>
    <property type="match status" value="1"/>
</dbReference>